<evidence type="ECO:0000313" key="11">
    <source>
        <dbReference type="Proteomes" id="UP001617669"/>
    </source>
</evidence>
<dbReference type="RefSeq" id="WP_400879271.1">
    <property type="nucleotide sequence ID" value="NZ_JBIWXY010000001.1"/>
</dbReference>
<dbReference type="NCBIfam" id="TIGR03461">
    <property type="entry name" value="pabC_Proteo"/>
    <property type="match status" value="1"/>
</dbReference>
<dbReference type="EC" id="4.1.3.38" evidence="8"/>
<keyword evidence="11" id="KW-1185">Reference proteome</keyword>
<dbReference type="EMBL" id="JBIWXY010000001">
    <property type="protein sequence ID" value="MFJ5445252.1"/>
    <property type="molecule type" value="Genomic_DNA"/>
</dbReference>
<dbReference type="CDD" id="cd01559">
    <property type="entry name" value="ADCL_like"/>
    <property type="match status" value="1"/>
</dbReference>
<dbReference type="Gene3D" id="3.20.10.10">
    <property type="entry name" value="D-amino Acid Aminotransferase, subunit A, domain 2"/>
    <property type="match status" value="1"/>
</dbReference>
<evidence type="ECO:0000256" key="3">
    <source>
        <dbReference type="ARBA" id="ARBA00011738"/>
    </source>
</evidence>
<evidence type="ECO:0000256" key="9">
    <source>
        <dbReference type="ARBA" id="ARBA00049529"/>
    </source>
</evidence>
<comment type="similarity">
    <text evidence="2">Belongs to the class-IV pyridoxal-phosphate-dependent aminotransferase family.</text>
</comment>
<dbReference type="Pfam" id="PF01063">
    <property type="entry name" value="Aminotran_4"/>
    <property type="match status" value="1"/>
</dbReference>
<evidence type="ECO:0000256" key="6">
    <source>
        <dbReference type="ARBA" id="ARBA00023239"/>
    </source>
</evidence>
<reference evidence="10 11" key="1">
    <citation type="submission" date="2024-11" db="EMBL/GenBank/DDBJ databases">
        <authorList>
            <person name="Kaparullina E.N."/>
            <person name="Delegan Y.A."/>
            <person name="Doronina N.V."/>
        </authorList>
    </citation>
    <scope>NUCLEOTIDE SEQUENCE [LARGE SCALE GENOMIC DNA]</scope>
    <source>
        <strain evidence="10 11">7sh_L</strain>
    </source>
</reference>
<dbReference type="GO" id="GO:0008696">
    <property type="term" value="F:4-amino-4-deoxychorismate lyase activity"/>
    <property type="evidence" value="ECO:0007669"/>
    <property type="project" value="UniProtKB-EC"/>
</dbReference>
<protein>
    <recommendedName>
        <fullName evidence="8">aminodeoxychorismate lyase</fullName>
        <ecNumber evidence="8">4.1.3.38</ecNumber>
    </recommendedName>
</protein>
<dbReference type="InterPro" id="IPR043131">
    <property type="entry name" value="BCAT-like_N"/>
</dbReference>
<evidence type="ECO:0000256" key="1">
    <source>
        <dbReference type="ARBA" id="ARBA00001933"/>
    </source>
</evidence>
<evidence type="ECO:0000256" key="4">
    <source>
        <dbReference type="ARBA" id="ARBA00022898"/>
    </source>
</evidence>
<gene>
    <name evidence="10" type="primary">pabC</name>
    <name evidence="10" type="ORF">ACIKP9_03335</name>
</gene>
<evidence type="ECO:0000256" key="2">
    <source>
        <dbReference type="ARBA" id="ARBA00009320"/>
    </source>
</evidence>
<evidence type="ECO:0000256" key="8">
    <source>
        <dbReference type="ARBA" id="ARBA00035676"/>
    </source>
</evidence>
<evidence type="ECO:0000256" key="7">
    <source>
        <dbReference type="ARBA" id="ARBA00035633"/>
    </source>
</evidence>
<evidence type="ECO:0000313" key="10">
    <source>
        <dbReference type="EMBL" id="MFJ5445252.1"/>
    </source>
</evidence>
<dbReference type="Proteomes" id="UP001617669">
    <property type="component" value="Unassembled WGS sequence"/>
</dbReference>
<name>A0ABW8GJ77_9PROT</name>
<dbReference type="SUPFAM" id="SSF56752">
    <property type="entry name" value="D-aminoacid aminotransferase-like PLP-dependent enzymes"/>
    <property type="match status" value="1"/>
</dbReference>
<dbReference type="PANTHER" id="PTHR42743:SF2">
    <property type="entry name" value="AMINODEOXYCHORISMATE LYASE"/>
    <property type="match status" value="1"/>
</dbReference>
<dbReference type="InterPro" id="IPR017824">
    <property type="entry name" value="Aminodeoxychorismate_lyase_IV"/>
</dbReference>
<comment type="caution">
    <text evidence="10">The sequence shown here is derived from an EMBL/GenBank/DDBJ whole genome shotgun (WGS) entry which is preliminary data.</text>
</comment>
<keyword evidence="4" id="KW-0663">Pyridoxal phosphate</keyword>
<comment type="cofactor">
    <cofactor evidence="1">
        <name>pyridoxal 5'-phosphate</name>
        <dbReference type="ChEBI" id="CHEBI:597326"/>
    </cofactor>
</comment>
<comment type="pathway">
    <text evidence="7">Cofactor biosynthesis; tetrahydrofolate biosynthesis; 4-aminobenzoate from chorismate: step 2/2.</text>
</comment>
<sequence>MSTTTFLINGVSDALISPLDRGLAYGDGIFRTIRVINGQPIAWQAHYAKLLADSRRLYLPCPEAASWQEDLGRLFADQGDGVAKLILTRGIAERGYAVGDHAIPTRIVIRSSLPLYPDRNASHGIRAYLCKTRLAHQPLLAGIKHLNRLENVLARQEWSDTVISEGVMLDQDGLVIEGVMSNILIRSGTILATPDLERCGVDGITRQRILAIAPSLGLIPAITSLTLTELMNADEVLMCNSLYGVWQVVDFNGRTWPLGQLAGRLRQFLQE</sequence>
<dbReference type="Gene3D" id="3.30.470.10">
    <property type="match status" value="1"/>
</dbReference>
<keyword evidence="5" id="KW-0289">Folate biosynthesis</keyword>
<comment type="subunit">
    <text evidence="3">Homodimer.</text>
</comment>
<comment type="catalytic activity">
    <reaction evidence="9">
        <text>4-amino-4-deoxychorismate = 4-aminobenzoate + pyruvate + H(+)</text>
        <dbReference type="Rhea" id="RHEA:16201"/>
        <dbReference type="ChEBI" id="CHEBI:15361"/>
        <dbReference type="ChEBI" id="CHEBI:15378"/>
        <dbReference type="ChEBI" id="CHEBI:17836"/>
        <dbReference type="ChEBI" id="CHEBI:58406"/>
        <dbReference type="EC" id="4.1.3.38"/>
    </reaction>
</comment>
<dbReference type="InterPro" id="IPR043132">
    <property type="entry name" value="BCAT-like_C"/>
</dbReference>
<dbReference type="InterPro" id="IPR001544">
    <property type="entry name" value="Aminotrans_IV"/>
</dbReference>
<organism evidence="10 11">
    <name type="scientific">Methylobacillus methanolivorans</name>
    <dbReference type="NCBI Taxonomy" id="1848927"/>
    <lineage>
        <taxon>Bacteria</taxon>
        <taxon>Pseudomonadati</taxon>
        <taxon>Pseudomonadota</taxon>
        <taxon>Betaproteobacteria</taxon>
        <taxon>Nitrosomonadales</taxon>
        <taxon>Methylophilaceae</taxon>
        <taxon>Methylobacillus</taxon>
    </lineage>
</organism>
<proteinExistence type="inferred from homology"/>
<keyword evidence="6 10" id="KW-0456">Lyase</keyword>
<evidence type="ECO:0000256" key="5">
    <source>
        <dbReference type="ARBA" id="ARBA00022909"/>
    </source>
</evidence>
<dbReference type="InterPro" id="IPR036038">
    <property type="entry name" value="Aminotransferase-like"/>
</dbReference>
<accession>A0ABW8GJ77</accession>
<dbReference type="NCBIfam" id="NF004761">
    <property type="entry name" value="PRK06092.1"/>
    <property type="match status" value="1"/>
</dbReference>
<dbReference type="InterPro" id="IPR050571">
    <property type="entry name" value="Class-IV_PLP-Dep_Aminotrnsfr"/>
</dbReference>
<dbReference type="PANTHER" id="PTHR42743">
    <property type="entry name" value="AMINO-ACID AMINOTRANSFERASE"/>
    <property type="match status" value="1"/>
</dbReference>